<dbReference type="Pfam" id="PF03480">
    <property type="entry name" value="DctP"/>
    <property type="match status" value="1"/>
</dbReference>
<evidence type="ECO:0000256" key="2">
    <source>
        <dbReference type="ARBA" id="ARBA00022729"/>
    </source>
</evidence>
<keyword evidence="2" id="KW-0732">Signal</keyword>
<accession>A0A6B0Y7G4</accession>
<keyword evidence="3" id="KW-0574">Periplasm</keyword>
<dbReference type="InterPro" id="IPR038404">
    <property type="entry name" value="TRAP_DctP_sf"/>
</dbReference>
<dbReference type="NCBIfam" id="NF037995">
    <property type="entry name" value="TRAP_S1"/>
    <property type="match status" value="1"/>
</dbReference>
<dbReference type="GO" id="GO:0042597">
    <property type="term" value="C:periplasmic space"/>
    <property type="evidence" value="ECO:0007669"/>
    <property type="project" value="UniProtKB-SubCell"/>
</dbReference>
<dbReference type="GO" id="GO:0055085">
    <property type="term" value="P:transmembrane transport"/>
    <property type="evidence" value="ECO:0007669"/>
    <property type="project" value="InterPro"/>
</dbReference>
<reference evidence="4" key="1">
    <citation type="submission" date="2019-09" db="EMBL/GenBank/DDBJ databases">
        <title>Characterisation of the sponge microbiome using genome-centric metagenomics.</title>
        <authorList>
            <person name="Engelberts J.P."/>
            <person name="Robbins S.J."/>
            <person name="De Goeij J.M."/>
            <person name="Aranda M."/>
            <person name="Bell S.C."/>
            <person name="Webster N.S."/>
        </authorList>
    </citation>
    <scope>NUCLEOTIDE SEQUENCE</scope>
    <source>
        <strain evidence="4">SB0664_bin_43</strain>
    </source>
</reference>
<dbReference type="PANTHER" id="PTHR33376:SF5">
    <property type="entry name" value="EXTRACYTOPLASMIC SOLUTE RECEPTOR PROTEIN"/>
    <property type="match status" value="1"/>
</dbReference>
<dbReference type="InterPro" id="IPR018389">
    <property type="entry name" value="DctP_fam"/>
</dbReference>
<evidence type="ECO:0008006" key="5">
    <source>
        <dbReference type="Google" id="ProtNLM"/>
    </source>
</evidence>
<comment type="caution">
    <text evidence="4">The sequence shown here is derived from an EMBL/GenBank/DDBJ whole genome shotgun (WGS) entry which is preliminary data.</text>
</comment>
<protein>
    <recommendedName>
        <fullName evidence="5">TRAP transporter substrate-binding protein</fullName>
    </recommendedName>
</protein>
<name>A0A6B0Y7G4_9RHOB</name>
<evidence type="ECO:0000313" key="4">
    <source>
        <dbReference type="EMBL" id="MXY35066.1"/>
    </source>
</evidence>
<dbReference type="AlphaFoldDB" id="A0A6B0Y7G4"/>
<gene>
    <name evidence="4" type="ORF">F4Y60_13475</name>
</gene>
<evidence type="ECO:0000256" key="3">
    <source>
        <dbReference type="ARBA" id="ARBA00022764"/>
    </source>
</evidence>
<dbReference type="PANTHER" id="PTHR33376">
    <property type="match status" value="1"/>
</dbReference>
<sequence length="355" mass="38592">MKQEEKMKHTRMLQTTLWAGVVAISGSMAVAQDGPPDTVTEWTFQPAFDQTDAGWDNGVIPWVEAVEAATQGTVKIRVEPAGALISGAEAFGAAAAGLTDGYAGWGSVYGGDMPEGMLAFGMAMGANNTEEAWEVMWGNPDYRVGDIVQAAANARNLHWVGWTNQGPNAMFTTFRVERLEDLDGKKMRAGGPQAIFHSTMGGAPVSMNAGEIYTAIKLGTIDGTYWDTGGIDDMSFQEVINYAIMPGWNPAQHQEIFVNLQSWNALTDWQRKQIEGVFEETYFLTSKMHADGVEEALQILRDAGGEVIEFSEEEIARMRAKSIAEVWPQVAAASAGNAEGVEIYKRFMEDKAAGN</sequence>
<proteinExistence type="predicted"/>
<dbReference type="EMBL" id="VXRY01000553">
    <property type="protein sequence ID" value="MXY35066.1"/>
    <property type="molecule type" value="Genomic_DNA"/>
</dbReference>
<evidence type="ECO:0000256" key="1">
    <source>
        <dbReference type="ARBA" id="ARBA00004418"/>
    </source>
</evidence>
<dbReference type="Gene3D" id="3.40.190.170">
    <property type="entry name" value="Bacterial extracellular solute-binding protein, family 7"/>
    <property type="match status" value="1"/>
</dbReference>
<organism evidence="4">
    <name type="scientific">Boseongicola sp. SB0664_bin_43</name>
    <dbReference type="NCBI Taxonomy" id="2604844"/>
    <lineage>
        <taxon>Bacteria</taxon>
        <taxon>Pseudomonadati</taxon>
        <taxon>Pseudomonadota</taxon>
        <taxon>Alphaproteobacteria</taxon>
        <taxon>Rhodobacterales</taxon>
        <taxon>Paracoccaceae</taxon>
        <taxon>Boseongicola</taxon>
    </lineage>
</organism>
<comment type="subcellular location">
    <subcellularLocation>
        <location evidence="1">Periplasm</location>
    </subcellularLocation>
</comment>